<dbReference type="InterPro" id="IPR036890">
    <property type="entry name" value="HATPase_C_sf"/>
</dbReference>
<proteinExistence type="predicted"/>
<dbReference type="InterPro" id="IPR003594">
    <property type="entry name" value="HATPase_dom"/>
</dbReference>
<name>A0A1K0FDR5_9ACTN</name>
<sequence length="790" mass="85864">MDAELLALLDNDPQGWVLARAVREHGEIVDFELLYINDVGLRLTGRRRCELIGGRYRELWPETVHNGTLPLYRSVVETRKPVTRTVYYDRATITGHFELSIGPYGDGFGVRFVDLRQVTVAPRSAGGSRLYDMLDAAFDGFTLLRAVPDDRGEITDFVCEYVNQIGAKLAGRNTEDVIGARLSEVTPSSWQDGLFDRYRTVATTGEPCRRQLAYPGVGQVWEINIGRAGAGFVAVSFREITEQVDQQQELIRSVARAEQAATRAGALQKVTTALVSASTTAEVYAAIGAVLRPSAGGQGLALLLRNDDHLRVHYHAGYEPDVVERLSRLPLDDPYPATVVARTGRPQFLTSIDEFEAVQPEATRVPRGGRKAWAFLPLATAGEVLGTLVVGYSEPRVFDAEERDTLTALAGLSAQALQRALLFETRTSIAAELQRALLPAGLPKVPGLRHAARYLPWTHGADVGGDWYDVIALGNGVVGVVIGDIAGHSAAAAATMGQVRNALRAYAAERHTPSGVLHHANQLLHDLRLDAIATCCYLELHLTEGTATAVLAGHPPPVLRTEETAEVLNLRRGIPLGVTRTAFYSETTFLLPASANLVLYTDGLVEDHRHPIDQGLDELCAALRTAPSRDPEAVLDHLLSSRVGPRPRTDDVAVLCLTNDTPPPAHRWAQRRFRGEPISASAARRFAADLLAVWDQQPLMKDALLLLDEVVTNAIQHTAGDVVVELRLEDGLRVEVGDSSDRAPARRIADAESENGRGLEIVERLASAWGTESLPGGGKRVWFRLGSGPG</sequence>
<dbReference type="SUPFAM" id="SSF55785">
    <property type="entry name" value="PYP-like sensor domain (PAS domain)"/>
    <property type="match status" value="2"/>
</dbReference>
<dbReference type="Proteomes" id="UP000182486">
    <property type="component" value="Unassembled WGS sequence"/>
</dbReference>
<evidence type="ECO:0000259" key="16">
    <source>
        <dbReference type="SMART" id="SM00065"/>
    </source>
</evidence>
<dbReference type="Pfam" id="PF13185">
    <property type="entry name" value="GAF_2"/>
    <property type="match status" value="1"/>
</dbReference>
<reference evidence="18 19" key="1">
    <citation type="submission" date="2016-09" db="EMBL/GenBank/DDBJ databases">
        <title>Couchioplanes caeruleus draft genome sequence.</title>
        <authorList>
            <person name="Sheehan J."/>
            <person name="Caffrey P."/>
        </authorList>
    </citation>
    <scope>NUCLEOTIDE SEQUENCE [LARGE SCALE GENOMIC DNA]</scope>
    <source>
        <strain evidence="18 19">DSM 43634</strain>
    </source>
</reference>
<organism evidence="18 19">
    <name type="scientific">Couchioplanes caeruleus subsp. caeruleus</name>
    <dbReference type="NCBI Taxonomy" id="56427"/>
    <lineage>
        <taxon>Bacteria</taxon>
        <taxon>Bacillati</taxon>
        <taxon>Actinomycetota</taxon>
        <taxon>Actinomycetes</taxon>
        <taxon>Micromonosporales</taxon>
        <taxon>Micromonosporaceae</taxon>
        <taxon>Couchioplanes</taxon>
    </lineage>
</organism>
<dbReference type="PANTHER" id="PTHR43156">
    <property type="entry name" value="STAGE II SPORULATION PROTEIN E-RELATED"/>
    <property type="match status" value="1"/>
</dbReference>
<dbReference type="InterPro" id="IPR013656">
    <property type="entry name" value="PAS_4"/>
</dbReference>
<dbReference type="GO" id="GO:0005524">
    <property type="term" value="F:ATP binding"/>
    <property type="evidence" value="ECO:0007669"/>
    <property type="project" value="UniProtKB-KW"/>
</dbReference>
<evidence type="ECO:0000313" key="19">
    <source>
        <dbReference type="Proteomes" id="UP000182486"/>
    </source>
</evidence>
<dbReference type="Gene3D" id="3.30.450.20">
    <property type="entry name" value="PAS domain"/>
    <property type="match status" value="2"/>
</dbReference>
<dbReference type="Pfam" id="PF02518">
    <property type="entry name" value="HATPase_c"/>
    <property type="match status" value="1"/>
</dbReference>
<dbReference type="CDD" id="cd16936">
    <property type="entry name" value="HATPase_RsbW-like"/>
    <property type="match status" value="1"/>
</dbReference>
<dbReference type="SUPFAM" id="SSF55874">
    <property type="entry name" value="ATPase domain of HSP90 chaperone/DNA topoisomerase II/histidine kinase"/>
    <property type="match status" value="1"/>
</dbReference>
<accession>A0A1K0FDR5</accession>
<dbReference type="GO" id="GO:0004722">
    <property type="term" value="F:protein serine/threonine phosphatase activity"/>
    <property type="evidence" value="ECO:0007669"/>
    <property type="project" value="UniProtKB-EC"/>
</dbReference>
<evidence type="ECO:0000256" key="15">
    <source>
        <dbReference type="ARBA" id="ARBA00081350"/>
    </source>
</evidence>
<feature type="domain" description="PPM-type phosphatase" evidence="17">
    <location>
        <begin position="448"/>
        <end position="659"/>
    </location>
</feature>
<dbReference type="SMART" id="SM00331">
    <property type="entry name" value="PP2C_SIG"/>
    <property type="match status" value="1"/>
</dbReference>
<gene>
    <name evidence="18" type="ORF">BG844_29095</name>
</gene>
<dbReference type="InterPro" id="IPR035965">
    <property type="entry name" value="PAS-like_dom_sf"/>
</dbReference>
<dbReference type="InterPro" id="IPR001932">
    <property type="entry name" value="PPM-type_phosphatase-like_dom"/>
</dbReference>
<evidence type="ECO:0000256" key="5">
    <source>
        <dbReference type="ARBA" id="ARBA00022741"/>
    </source>
</evidence>
<dbReference type="InterPro" id="IPR052016">
    <property type="entry name" value="Bact_Sigma-Reg"/>
</dbReference>
<evidence type="ECO:0000256" key="3">
    <source>
        <dbReference type="ARBA" id="ARBA00022679"/>
    </source>
</evidence>
<keyword evidence="19" id="KW-1185">Reference proteome</keyword>
<dbReference type="InterPro" id="IPR029016">
    <property type="entry name" value="GAF-like_dom_sf"/>
</dbReference>
<keyword evidence="3" id="KW-0808">Transferase</keyword>
<evidence type="ECO:0000256" key="10">
    <source>
        <dbReference type="ARBA" id="ARBA00022912"/>
    </source>
</evidence>
<dbReference type="PANTHER" id="PTHR43156:SF2">
    <property type="entry name" value="STAGE II SPORULATION PROTEIN E"/>
    <property type="match status" value="1"/>
</dbReference>
<keyword evidence="2" id="KW-0597">Phosphoprotein</keyword>
<dbReference type="Gene3D" id="3.30.565.10">
    <property type="entry name" value="Histidine kinase-like ATPase, C-terminal domain"/>
    <property type="match status" value="1"/>
</dbReference>
<keyword evidence="10" id="KW-0904">Protein phosphatase</keyword>
<comment type="caution">
    <text evidence="18">The sequence shown here is derived from an EMBL/GenBank/DDBJ whole genome shotgun (WGS) entry which is preliminary data.</text>
</comment>
<evidence type="ECO:0000256" key="6">
    <source>
        <dbReference type="ARBA" id="ARBA00022777"/>
    </source>
</evidence>
<dbReference type="SUPFAM" id="SSF55781">
    <property type="entry name" value="GAF domain-like"/>
    <property type="match status" value="1"/>
</dbReference>
<keyword evidence="11" id="KW-0464">Manganese</keyword>
<evidence type="ECO:0000313" key="18">
    <source>
        <dbReference type="EMBL" id="OJF10973.1"/>
    </source>
</evidence>
<protein>
    <recommendedName>
        <fullName evidence="1">protein-serine/threonine phosphatase</fullName>
        <ecNumber evidence="1">3.1.3.16</ecNumber>
    </recommendedName>
    <alternativeName>
        <fullName evidence="15">Protein-serine/threonine phosphatase</fullName>
    </alternativeName>
    <alternativeName>
        <fullName evidence="14">Serine/threonine-protein kinase</fullName>
    </alternativeName>
</protein>
<evidence type="ECO:0000256" key="2">
    <source>
        <dbReference type="ARBA" id="ARBA00022553"/>
    </source>
</evidence>
<evidence type="ECO:0000256" key="11">
    <source>
        <dbReference type="ARBA" id="ARBA00023211"/>
    </source>
</evidence>
<dbReference type="Pfam" id="PF07228">
    <property type="entry name" value="SpoIIE"/>
    <property type="match status" value="1"/>
</dbReference>
<evidence type="ECO:0000256" key="14">
    <source>
        <dbReference type="ARBA" id="ARBA00075117"/>
    </source>
</evidence>
<evidence type="ECO:0000256" key="8">
    <source>
        <dbReference type="ARBA" id="ARBA00022840"/>
    </source>
</evidence>
<evidence type="ECO:0000259" key="17">
    <source>
        <dbReference type="SMART" id="SM00331"/>
    </source>
</evidence>
<dbReference type="SMART" id="SM00065">
    <property type="entry name" value="GAF"/>
    <property type="match status" value="1"/>
</dbReference>
<dbReference type="AlphaFoldDB" id="A0A1K0FDR5"/>
<dbReference type="FunFam" id="3.60.40.10:FF:000005">
    <property type="entry name" value="Serine/threonine protein phosphatase"/>
    <property type="match status" value="1"/>
</dbReference>
<evidence type="ECO:0000256" key="13">
    <source>
        <dbReference type="ARBA" id="ARBA00056274"/>
    </source>
</evidence>
<evidence type="ECO:0000256" key="4">
    <source>
        <dbReference type="ARBA" id="ARBA00022723"/>
    </source>
</evidence>
<dbReference type="RefSeq" id="WP_071808514.1">
    <property type="nucleotide sequence ID" value="NZ_MEIA01000443.1"/>
</dbReference>
<keyword evidence="4" id="KW-0479">Metal-binding</keyword>
<comment type="catalytic activity">
    <reaction evidence="12">
        <text>O-phospho-L-seryl-[protein] + H2O = L-seryl-[protein] + phosphate</text>
        <dbReference type="Rhea" id="RHEA:20629"/>
        <dbReference type="Rhea" id="RHEA-COMP:9863"/>
        <dbReference type="Rhea" id="RHEA-COMP:11604"/>
        <dbReference type="ChEBI" id="CHEBI:15377"/>
        <dbReference type="ChEBI" id="CHEBI:29999"/>
        <dbReference type="ChEBI" id="CHEBI:43474"/>
        <dbReference type="ChEBI" id="CHEBI:83421"/>
        <dbReference type="EC" id="3.1.3.16"/>
    </reaction>
</comment>
<evidence type="ECO:0000256" key="9">
    <source>
        <dbReference type="ARBA" id="ARBA00022842"/>
    </source>
</evidence>
<dbReference type="EC" id="3.1.3.16" evidence="1"/>
<keyword evidence="7" id="KW-0378">Hydrolase</keyword>
<dbReference type="SUPFAM" id="SSF81606">
    <property type="entry name" value="PP2C-like"/>
    <property type="match status" value="1"/>
</dbReference>
<dbReference type="Pfam" id="PF08448">
    <property type="entry name" value="PAS_4"/>
    <property type="match status" value="2"/>
</dbReference>
<keyword evidence="5" id="KW-0547">Nucleotide-binding</keyword>
<dbReference type="Gene3D" id="3.30.450.40">
    <property type="match status" value="1"/>
</dbReference>
<dbReference type="InterPro" id="IPR036457">
    <property type="entry name" value="PPM-type-like_dom_sf"/>
</dbReference>
<dbReference type="GO" id="GO:0016301">
    <property type="term" value="F:kinase activity"/>
    <property type="evidence" value="ECO:0007669"/>
    <property type="project" value="UniProtKB-KW"/>
</dbReference>
<keyword evidence="8" id="KW-0067">ATP-binding</keyword>
<dbReference type="EMBL" id="MEIA01000443">
    <property type="protein sequence ID" value="OJF10973.1"/>
    <property type="molecule type" value="Genomic_DNA"/>
</dbReference>
<keyword evidence="9" id="KW-0460">Magnesium</keyword>
<evidence type="ECO:0000256" key="7">
    <source>
        <dbReference type="ARBA" id="ARBA00022801"/>
    </source>
</evidence>
<keyword evidence="6" id="KW-0418">Kinase</keyword>
<dbReference type="Gene3D" id="3.60.40.10">
    <property type="entry name" value="PPM-type phosphatase domain"/>
    <property type="match status" value="1"/>
</dbReference>
<evidence type="ECO:0000256" key="1">
    <source>
        <dbReference type="ARBA" id="ARBA00013081"/>
    </source>
</evidence>
<comment type="function">
    <text evidence="13">Primarily acts as an independent SigF regulator that is sensitive to the osmosensory signal, mediating the cross talk of PknD with the SigF regulon. Possesses both phosphatase and kinase activities. The kinase domain functions as a classic anti-sigma factor-like kinase to phosphorylate the anti-anti-sigma factor domain at the canonical regulatory site, and the phosphatase domain antagonizes this activity.</text>
</comment>
<dbReference type="InterPro" id="IPR003018">
    <property type="entry name" value="GAF"/>
</dbReference>
<feature type="domain" description="GAF" evidence="16">
    <location>
        <begin position="262"/>
        <end position="427"/>
    </location>
</feature>
<evidence type="ECO:0000256" key="12">
    <source>
        <dbReference type="ARBA" id="ARBA00047761"/>
    </source>
</evidence>
<dbReference type="GO" id="GO:0046872">
    <property type="term" value="F:metal ion binding"/>
    <property type="evidence" value="ECO:0007669"/>
    <property type="project" value="UniProtKB-KW"/>
</dbReference>